<dbReference type="PANTHER" id="PTHR42878:SF7">
    <property type="entry name" value="SENSOR HISTIDINE KINASE GLRK"/>
    <property type="match status" value="1"/>
</dbReference>
<evidence type="ECO:0000313" key="10">
    <source>
        <dbReference type="EMBL" id="UJG41861.1"/>
    </source>
</evidence>
<dbReference type="Gene3D" id="1.10.287.130">
    <property type="match status" value="1"/>
</dbReference>
<dbReference type="Gene3D" id="3.30.565.10">
    <property type="entry name" value="Histidine kinase-like ATPase, C-terminal domain"/>
    <property type="match status" value="1"/>
</dbReference>
<dbReference type="PANTHER" id="PTHR42878">
    <property type="entry name" value="TWO-COMPONENT HISTIDINE KINASE"/>
    <property type="match status" value="1"/>
</dbReference>
<evidence type="ECO:0000256" key="5">
    <source>
        <dbReference type="ARBA" id="ARBA00022741"/>
    </source>
</evidence>
<evidence type="ECO:0000256" key="4">
    <source>
        <dbReference type="ARBA" id="ARBA00022679"/>
    </source>
</evidence>
<dbReference type="EMBL" id="CP084166">
    <property type="protein sequence ID" value="UJG41861.1"/>
    <property type="molecule type" value="Genomic_DNA"/>
</dbReference>
<dbReference type="InterPro" id="IPR050351">
    <property type="entry name" value="BphY/WalK/GraS-like"/>
</dbReference>
<keyword evidence="8" id="KW-0902">Two-component regulatory system</keyword>
<dbReference type="Proteomes" id="UP001201020">
    <property type="component" value="Chromosome"/>
</dbReference>
<dbReference type="SMART" id="SM00388">
    <property type="entry name" value="HisKA"/>
    <property type="match status" value="1"/>
</dbReference>
<keyword evidence="3" id="KW-0597">Phosphoprotein</keyword>
<dbReference type="EC" id="2.7.13.3" evidence="2"/>
<dbReference type="AlphaFoldDB" id="A0A9Y1FMA8"/>
<dbReference type="PRINTS" id="PR00344">
    <property type="entry name" value="BCTRLSENSOR"/>
</dbReference>
<dbReference type="GO" id="GO:0030295">
    <property type="term" value="F:protein kinase activator activity"/>
    <property type="evidence" value="ECO:0007669"/>
    <property type="project" value="TreeGrafter"/>
</dbReference>
<evidence type="ECO:0000256" key="3">
    <source>
        <dbReference type="ARBA" id="ARBA00022553"/>
    </source>
</evidence>
<protein>
    <recommendedName>
        <fullName evidence="2">histidine kinase</fullName>
        <ecNumber evidence="2">2.7.13.3</ecNumber>
    </recommendedName>
</protein>
<comment type="catalytic activity">
    <reaction evidence="1">
        <text>ATP + protein L-histidine = ADP + protein N-phospho-L-histidine.</text>
        <dbReference type="EC" id="2.7.13.3"/>
    </reaction>
</comment>
<evidence type="ECO:0000256" key="1">
    <source>
        <dbReference type="ARBA" id="ARBA00000085"/>
    </source>
</evidence>
<dbReference type="InterPro" id="IPR005467">
    <property type="entry name" value="His_kinase_dom"/>
</dbReference>
<evidence type="ECO:0000259" key="9">
    <source>
        <dbReference type="PROSITE" id="PS50109"/>
    </source>
</evidence>
<dbReference type="SUPFAM" id="SSF47384">
    <property type="entry name" value="Homodimeric domain of signal transducing histidine kinase"/>
    <property type="match status" value="1"/>
</dbReference>
<dbReference type="Pfam" id="PF02518">
    <property type="entry name" value="HATPase_c"/>
    <property type="match status" value="1"/>
</dbReference>
<dbReference type="CDD" id="cd00082">
    <property type="entry name" value="HisKA"/>
    <property type="match status" value="1"/>
</dbReference>
<organism evidence="10">
    <name type="scientific">Candidatus Heimdallarchaeum aukensis</name>
    <dbReference type="NCBI Taxonomy" id="2876573"/>
    <lineage>
        <taxon>Archaea</taxon>
        <taxon>Promethearchaeati</taxon>
        <taxon>Candidatus Heimdallarchaeota</taxon>
        <taxon>Candidatus Heimdallarchaeia (ex Rinke et al. 2021) (nom. nud.)</taxon>
        <taxon>Candidatus Heimdallarchaeales</taxon>
        <taxon>Candidatus Heimdallarchaeaceae</taxon>
        <taxon>Candidatus Heimdallarchaeum</taxon>
    </lineage>
</organism>
<name>A0A9Y1FMA8_9ARCH</name>
<dbReference type="InterPro" id="IPR003661">
    <property type="entry name" value="HisK_dim/P_dom"/>
</dbReference>
<gene>
    <name evidence="10" type="ORF">K9W45_05200</name>
</gene>
<evidence type="ECO:0000256" key="7">
    <source>
        <dbReference type="ARBA" id="ARBA00022840"/>
    </source>
</evidence>
<accession>A0A9Y1FMA8</accession>
<dbReference type="Pfam" id="PF00512">
    <property type="entry name" value="HisKA"/>
    <property type="match status" value="1"/>
</dbReference>
<keyword evidence="6 10" id="KW-0418">Kinase</keyword>
<evidence type="ECO:0000256" key="8">
    <source>
        <dbReference type="ARBA" id="ARBA00023012"/>
    </source>
</evidence>
<keyword evidence="7" id="KW-0067">ATP-binding</keyword>
<keyword evidence="5" id="KW-0547">Nucleotide-binding</keyword>
<evidence type="ECO:0000256" key="2">
    <source>
        <dbReference type="ARBA" id="ARBA00012438"/>
    </source>
</evidence>
<dbReference type="GO" id="GO:0005524">
    <property type="term" value="F:ATP binding"/>
    <property type="evidence" value="ECO:0007669"/>
    <property type="project" value="UniProtKB-KW"/>
</dbReference>
<dbReference type="PROSITE" id="PS50109">
    <property type="entry name" value="HIS_KIN"/>
    <property type="match status" value="1"/>
</dbReference>
<feature type="domain" description="Histidine kinase" evidence="9">
    <location>
        <begin position="325"/>
        <end position="520"/>
    </location>
</feature>
<evidence type="ECO:0000256" key="6">
    <source>
        <dbReference type="ARBA" id="ARBA00022777"/>
    </source>
</evidence>
<dbReference type="InterPro" id="IPR036890">
    <property type="entry name" value="HATPase_C_sf"/>
</dbReference>
<keyword evidence="4" id="KW-0808">Transferase</keyword>
<dbReference type="GO" id="GO:0007234">
    <property type="term" value="P:osmosensory signaling via phosphorelay pathway"/>
    <property type="evidence" value="ECO:0007669"/>
    <property type="project" value="TreeGrafter"/>
</dbReference>
<dbReference type="InterPro" id="IPR004358">
    <property type="entry name" value="Sig_transdc_His_kin-like_C"/>
</dbReference>
<proteinExistence type="predicted"/>
<dbReference type="InterPro" id="IPR003594">
    <property type="entry name" value="HATPase_dom"/>
</dbReference>
<sequence>MLSEHVFSKKEMLNKNLIDLFNFADVGLYKISIKPKIKILFCNEVIKNFLGTHYDKIINEPLKIKNFLTKSSVQKIENILENKSDFNEIFVEWKINEESIILKHINRFIYNDTGELIEIFGMTINETDKIQLLNELKESETGLKTLNELSSIENKAANKEQYFQFMLDLLISRFKLNSGSVYKKSYNSEYVLVYEYNSKKHFNNFSLNHKSKKQKRADNLNFANKIQKGNFNEINKSFNITSSKFKFFVSIPIYFANYQYGLVLLVTNNKRSDLLKHFTAGEEFLKKVQSCISSAVMRYILSENLFLLNKKTTNINRELVEFNETISHDIKNGLSSIAGFLELYELKKNKNYLDKIYSKIEYLTKILEKNLELAKAGLSVKLKKVKHFEEIVKEVAEITIPQEIEYIQENFTIDLFCDEEKIRQVFTNIFNNAVKHGNPTKIVVEFIERKTDVLFIISNNGKTIPEENMELIFNHGFSTDGESTGIGLSIVKKILETHNGTITVESSPELTSFTISLPKQ</sequence>
<reference evidence="10" key="1">
    <citation type="journal article" date="2022" name="Nat. Microbiol.">
        <title>Unique mobile elements and scalable gene flow at the prokaryote-eukaryote boundary revealed by circularized Asgard archaea genomes.</title>
        <authorList>
            <person name="Wu F."/>
            <person name="Speth D.R."/>
            <person name="Philosof A."/>
            <person name="Cremiere A."/>
            <person name="Narayanan A."/>
            <person name="Barco R.A."/>
            <person name="Connon S.A."/>
            <person name="Amend J.P."/>
            <person name="Antoshechkin I.A."/>
            <person name="Orphan V.J."/>
        </authorList>
    </citation>
    <scope>NUCLEOTIDE SEQUENCE</scope>
    <source>
        <strain evidence="10">PM71</strain>
    </source>
</reference>
<dbReference type="InterPro" id="IPR036097">
    <property type="entry name" value="HisK_dim/P_sf"/>
</dbReference>
<dbReference type="GO" id="GO:0000155">
    <property type="term" value="F:phosphorelay sensor kinase activity"/>
    <property type="evidence" value="ECO:0007669"/>
    <property type="project" value="InterPro"/>
</dbReference>
<dbReference type="SMART" id="SM00387">
    <property type="entry name" value="HATPase_c"/>
    <property type="match status" value="1"/>
</dbReference>
<dbReference type="SUPFAM" id="SSF55874">
    <property type="entry name" value="ATPase domain of HSP90 chaperone/DNA topoisomerase II/histidine kinase"/>
    <property type="match status" value="1"/>
</dbReference>
<dbReference type="GO" id="GO:0000156">
    <property type="term" value="F:phosphorelay response regulator activity"/>
    <property type="evidence" value="ECO:0007669"/>
    <property type="project" value="TreeGrafter"/>
</dbReference>